<organism evidence="1 2">
    <name type="scientific">Paxillus involutus ATCC 200175</name>
    <dbReference type="NCBI Taxonomy" id="664439"/>
    <lineage>
        <taxon>Eukaryota</taxon>
        <taxon>Fungi</taxon>
        <taxon>Dikarya</taxon>
        <taxon>Basidiomycota</taxon>
        <taxon>Agaricomycotina</taxon>
        <taxon>Agaricomycetes</taxon>
        <taxon>Agaricomycetidae</taxon>
        <taxon>Boletales</taxon>
        <taxon>Paxilineae</taxon>
        <taxon>Paxillaceae</taxon>
        <taxon>Paxillus</taxon>
    </lineage>
</organism>
<name>A0A0C9SYV5_PAXIN</name>
<dbReference type="EMBL" id="KN819338">
    <property type="protein sequence ID" value="KIJ15244.1"/>
    <property type="molecule type" value="Genomic_DNA"/>
</dbReference>
<evidence type="ECO:0000313" key="2">
    <source>
        <dbReference type="Proteomes" id="UP000053647"/>
    </source>
</evidence>
<accession>A0A0C9SYV5</accession>
<keyword evidence="2" id="KW-1185">Reference proteome</keyword>
<reference evidence="1 2" key="1">
    <citation type="submission" date="2014-06" db="EMBL/GenBank/DDBJ databases">
        <authorList>
            <consortium name="DOE Joint Genome Institute"/>
            <person name="Kuo A."/>
            <person name="Kohler A."/>
            <person name="Nagy L.G."/>
            <person name="Floudas D."/>
            <person name="Copeland A."/>
            <person name="Barry K.W."/>
            <person name="Cichocki N."/>
            <person name="Veneault-Fourrey C."/>
            <person name="LaButti K."/>
            <person name="Lindquist E.A."/>
            <person name="Lipzen A."/>
            <person name="Lundell T."/>
            <person name="Morin E."/>
            <person name="Murat C."/>
            <person name="Sun H."/>
            <person name="Tunlid A."/>
            <person name="Henrissat B."/>
            <person name="Grigoriev I.V."/>
            <person name="Hibbett D.S."/>
            <person name="Martin F."/>
            <person name="Nordberg H.P."/>
            <person name="Cantor M.N."/>
            <person name="Hua S.X."/>
        </authorList>
    </citation>
    <scope>NUCLEOTIDE SEQUENCE [LARGE SCALE GENOMIC DNA]</scope>
    <source>
        <strain evidence="1 2">ATCC 200175</strain>
    </source>
</reference>
<dbReference type="HOGENOM" id="CLU_003703_6_0_1"/>
<evidence type="ECO:0000313" key="1">
    <source>
        <dbReference type="EMBL" id="KIJ15244.1"/>
    </source>
</evidence>
<dbReference type="AlphaFoldDB" id="A0A0C9SYV5"/>
<dbReference type="Proteomes" id="UP000053647">
    <property type="component" value="Unassembled WGS sequence"/>
</dbReference>
<gene>
    <name evidence="1" type="ORF">PAXINDRAFT_77686</name>
</gene>
<proteinExistence type="predicted"/>
<protein>
    <submittedName>
        <fullName evidence="1">Uncharacterized protein</fullName>
    </submittedName>
</protein>
<sequence>MLATYKVISASDLSVNKDVTEENRFGQGTDSLPWFWRMEGAGVDSSGTWMEECRFFSQVNWLKAKARYCRWKEELELVKHEMYWVVKWFQGEELEWKRRARESVEAGLKAYAERKVLLYQRFAEDALQRFQGKMSAM</sequence>
<dbReference type="OrthoDB" id="3232711at2759"/>
<reference evidence="2" key="2">
    <citation type="submission" date="2015-01" db="EMBL/GenBank/DDBJ databases">
        <title>Evolutionary Origins and Diversification of the Mycorrhizal Mutualists.</title>
        <authorList>
            <consortium name="DOE Joint Genome Institute"/>
            <consortium name="Mycorrhizal Genomics Consortium"/>
            <person name="Kohler A."/>
            <person name="Kuo A."/>
            <person name="Nagy L.G."/>
            <person name="Floudas D."/>
            <person name="Copeland A."/>
            <person name="Barry K.W."/>
            <person name="Cichocki N."/>
            <person name="Veneault-Fourrey C."/>
            <person name="LaButti K."/>
            <person name="Lindquist E.A."/>
            <person name="Lipzen A."/>
            <person name="Lundell T."/>
            <person name="Morin E."/>
            <person name="Murat C."/>
            <person name="Riley R."/>
            <person name="Ohm R."/>
            <person name="Sun H."/>
            <person name="Tunlid A."/>
            <person name="Henrissat B."/>
            <person name="Grigoriev I.V."/>
            <person name="Hibbett D.S."/>
            <person name="Martin F."/>
        </authorList>
    </citation>
    <scope>NUCLEOTIDE SEQUENCE [LARGE SCALE GENOMIC DNA]</scope>
    <source>
        <strain evidence="2">ATCC 200175</strain>
    </source>
</reference>